<proteinExistence type="predicted"/>
<comment type="caution">
    <text evidence="1">The sequence shown here is derived from an EMBL/GenBank/DDBJ whole genome shotgun (WGS) entry which is preliminary data.</text>
</comment>
<evidence type="ECO:0000313" key="1">
    <source>
        <dbReference type="EMBL" id="GBM50396.1"/>
    </source>
</evidence>
<dbReference type="Proteomes" id="UP000499080">
    <property type="component" value="Unassembled WGS sequence"/>
</dbReference>
<gene>
    <name evidence="1" type="ORF">AVEN_97218_1</name>
</gene>
<organism evidence="1 2">
    <name type="scientific">Araneus ventricosus</name>
    <name type="common">Orbweaver spider</name>
    <name type="synonym">Epeira ventricosa</name>
    <dbReference type="NCBI Taxonomy" id="182803"/>
    <lineage>
        <taxon>Eukaryota</taxon>
        <taxon>Metazoa</taxon>
        <taxon>Ecdysozoa</taxon>
        <taxon>Arthropoda</taxon>
        <taxon>Chelicerata</taxon>
        <taxon>Arachnida</taxon>
        <taxon>Araneae</taxon>
        <taxon>Araneomorphae</taxon>
        <taxon>Entelegynae</taxon>
        <taxon>Araneoidea</taxon>
        <taxon>Araneidae</taxon>
        <taxon>Araneus</taxon>
    </lineage>
</organism>
<dbReference type="EMBL" id="BGPR01001297">
    <property type="protein sequence ID" value="GBM50396.1"/>
    <property type="molecule type" value="Genomic_DNA"/>
</dbReference>
<dbReference type="AlphaFoldDB" id="A0A4Y2GC97"/>
<sequence length="100" mass="11051">MKLSIHFLTSVMEDVRRTAPPIAVVCWEGDVFRTSALPSRSRSVGSQHSKLQILMLSVEKNSISPMPEASTSVPSSVQELRKKKCIAICNKEAINKTHSN</sequence>
<evidence type="ECO:0000313" key="2">
    <source>
        <dbReference type="Proteomes" id="UP000499080"/>
    </source>
</evidence>
<keyword evidence="2" id="KW-1185">Reference proteome</keyword>
<reference evidence="1 2" key="1">
    <citation type="journal article" date="2019" name="Sci. Rep.">
        <title>Orb-weaving spider Araneus ventricosus genome elucidates the spidroin gene catalogue.</title>
        <authorList>
            <person name="Kono N."/>
            <person name="Nakamura H."/>
            <person name="Ohtoshi R."/>
            <person name="Moran D.A.P."/>
            <person name="Shinohara A."/>
            <person name="Yoshida Y."/>
            <person name="Fujiwara M."/>
            <person name="Mori M."/>
            <person name="Tomita M."/>
            <person name="Arakawa K."/>
        </authorList>
    </citation>
    <scope>NUCLEOTIDE SEQUENCE [LARGE SCALE GENOMIC DNA]</scope>
</reference>
<accession>A0A4Y2GC97</accession>
<protein>
    <submittedName>
        <fullName evidence="1">Uncharacterized protein</fullName>
    </submittedName>
</protein>
<name>A0A4Y2GC97_ARAVE</name>